<name>A0ABU2KD18_9ACTN</name>
<protein>
    <submittedName>
        <fullName evidence="5">Glycerate kinase</fullName>
        <ecNumber evidence="5">2.7.1.31</ecNumber>
    </submittedName>
</protein>
<evidence type="ECO:0000256" key="1">
    <source>
        <dbReference type="ARBA" id="ARBA00006284"/>
    </source>
</evidence>
<dbReference type="EC" id="2.7.1.31" evidence="5"/>
<organism evidence="5 6">
    <name type="scientific">Blastococcus goldschmidtiae</name>
    <dbReference type="NCBI Taxonomy" id="3075546"/>
    <lineage>
        <taxon>Bacteria</taxon>
        <taxon>Bacillati</taxon>
        <taxon>Actinomycetota</taxon>
        <taxon>Actinomycetes</taxon>
        <taxon>Geodermatophilales</taxon>
        <taxon>Geodermatophilaceae</taxon>
        <taxon>Blastococcus</taxon>
    </lineage>
</organism>
<dbReference type="PIRSF" id="PIRSF006078">
    <property type="entry name" value="GlxK"/>
    <property type="match status" value="1"/>
</dbReference>
<keyword evidence="2 4" id="KW-0808">Transferase</keyword>
<comment type="similarity">
    <text evidence="1 4">Belongs to the glycerate kinase type-1 family.</text>
</comment>
<comment type="caution">
    <text evidence="5">The sequence shown here is derived from an EMBL/GenBank/DDBJ whole genome shotgun (WGS) entry which is preliminary data.</text>
</comment>
<gene>
    <name evidence="5" type="ORF">RM425_19385</name>
</gene>
<dbReference type="InterPro" id="IPR018197">
    <property type="entry name" value="Glycerate_kinase_RE-like"/>
</dbReference>
<evidence type="ECO:0000256" key="4">
    <source>
        <dbReference type="PIRNR" id="PIRNR006078"/>
    </source>
</evidence>
<dbReference type="Pfam" id="PF02595">
    <property type="entry name" value="Gly_kinase"/>
    <property type="match status" value="1"/>
</dbReference>
<dbReference type="PANTHER" id="PTHR21599">
    <property type="entry name" value="GLYCERATE KINASE"/>
    <property type="match status" value="1"/>
</dbReference>
<evidence type="ECO:0000256" key="2">
    <source>
        <dbReference type="ARBA" id="ARBA00022679"/>
    </source>
</evidence>
<reference evidence="6" key="1">
    <citation type="submission" date="2023-07" db="EMBL/GenBank/DDBJ databases">
        <title>30 novel species of actinomycetes from the DSMZ collection.</title>
        <authorList>
            <person name="Nouioui I."/>
        </authorList>
    </citation>
    <scope>NUCLEOTIDE SEQUENCE [LARGE SCALE GENOMIC DNA]</scope>
    <source>
        <strain evidence="6">DSM 46792</strain>
    </source>
</reference>
<evidence type="ECO:0000313" key="5">
    <source>
        <dbReference type="EMBL" id="MDT0278069.1"/>
    </source>
</evidence>
<dbReference type="Gene3D" id="3.90.1510.10">
    <property type="entry name" value="Glycerate kinase, domain 2"/>
    <property type="match status" value="1"/>
</dbReference>
<sequence>MRVLVAPDSFKGSASAGQVAAALHDGWLSVRPTDELALAPMADGGEGTLDAFAAAVPGAQRVPLEVEGPDGRRVRCSWLLLPDGTGVVELAAASGLPLMRRPDPFGASTLGFGQAIAAALDHGVDRLLLGLGGSASTDGGAGLLTALGARFLDAAGRPVPLGNVGLAALDRVDLVGLRPLPPGGAVVLGDVAAPLLGSRGAAAVFGPQKGASPADVPELEAGLLRLAALTGGNPDVPGAGAAGGAGFGLRLWGADLSTGAAAIGDALRLPQLVGASDVVLTGEGRYDEQSAAGKVPSYVLALARRSGTPALLVAGSIAATTREFAGTASLADLAGGTPAAMADPPRWLRRAAAELARRYPIAT</sequence>
<dbReference type="InterPro" id="IPR004381">
    <property type="entry name" value="Glycerate_kinase"/>
</dbReference>
<dbReference type="PANTHER" id="PTHR21599:SF0">
    <property type="entry name" value="GLYCERATE KINASE"/>
    <property type="match status" value="1"/>
</dbReference>
<dbReference type="GO" id="GO:0008887">
    <property type="term" value="F:glycerate kinase activity"/>
    <property type="evidence" value="ECO:0007669"/>
    <property type="project" value="UniProtKB-EC"/>
</dbReference>
<dbReference type="RefSeq" id="WP_311346869.1">
    <property type="nucleotide sequence ID" value="NZ_JAVREI010000019.1"/>
</dbReference>
<dbReference type="InterPro" id="IPR018193">
    <property type="entry name" value="Glyc_kinase_flavodox-like_fold"/>
</dbReference>
<keyword evidence="3 4" id="KW-0418">Kinase</keyword>
<evidence type="ECO:0000256" key="3">
    <source>
        <dbReference type="ARBA" id="ARBA00022777"/>
    </source>
</evidence>
<dbReference type="Gene3D" id="3.40.50.10350">
    <property type="entry name" value="Glycerate kinase, domain 1"/>
    <property type="match status" value="1"/>
</dbReference>
<dbReference type="SUPFAM" id="SSF110738">
    <property type="entry name" value="Glycerate kinase I"/>
    <property type="match status" value="1"/>
</dbReference>
<dbReference type="NCBIfam" id="TIGR00045">
    <property type="entry name" value="glycerate kinase"/>
    <property type="match status" value="1"/>
</dbReference>
<dbReference type="Proteomes" id="UP001183222">
    <property type="component" value="Unassembled WGS sequence"/>
</dbReference>
<dbReference type="InterPro" id="IPR036129">
    <property type="entry name" value="Glycerate_kinase_sf"/>
</dbReference>
<dbReference type="EMBL" id="JAVREI010000019">
    <property type="protein sequence ID" value="MDT0278069.1"/>
    <property type="molecule type" value="Genomic_DNA"/>
</dbReference>
<evidence type="ECO:0000313" key="6">
    <source>
        <dbReference type="Proteomes" id="UP001183222"/>
    </source>
</evidence>
<accession>A0ABU2KD18</accession>
<proteinExistence type="inferred from homology"/>
<keyword evidence="6" id="KW-1185">Reference proteome</keyword>